<evidence type="ECO:0000313" key="8">
    <source>
        <dbReference type="Proteomes" id="UP000320314"/>
    </source>
</evidence>
<comment type="subcellular location">
    <subcellularLocation>
        <location evidence="1">Cell membrane</location>
        <topology evidence="1">Multi-pass membrane protein</topology>
    </subcellularLocation>
</comment>
<feature type="transmembrane region" description="Helical" evidence="6">
    <location>
        <begin position="246"/>
        <end position="269"/>
    </location>
</feature>
<feature type="transmembrane region" description="Helical" evidence="6">
    <location>
        <begin position="58"/>
        <end position="81"/>
    </location>
</feature>
<reference evidence="7 8" key="1">
    <citation type="submission" date="2019-06" db="EMBL/GenBank/DDBJ databases">
        <authorList>
            <person name="Li M."/>
        </authorList>
    </citation>
    <scope>NUCLEOTIDE SEQUENCE [LARGE SCALE GENOMIC DNA]</scope>
    <source>
        <strain evidence="7 8">BGMRC6574</strain>
    </source>
</reference>
<dbReference type="GO" id="GO:0022857">
    <property type="term" value="F:transmembrane transporter activity"/>
    <property type="evidence" value="ECO:0007669"/>
    <property type="project" value="InterPro"/>
</dbReference>
<dbReference type="EMBL" id="VHLH01000026">
    <property type="protein sequence ID" value="TPW26787.1"/>
    <property type="molecule type" value="Genomic_DNA"/>
</dbReference>
<dbReference type="CDD" id="cd06580">
    <property type="entry name" value="TM_PBP1_transp_TpRbsC_like"/>
    <property type="match status" value="1"/>
</dbReference>
<dbReference type="PANTHER" id="PTHR47089">
    <property type="entry name" value="ABC TRANSPORTER, PERMEASE PROTEIN"/>
    <property type="match status" value="1"/>
</dbReference>
<gene>
    <name evidence="7" type="ORF">FJU11_13345</name>
</gene>
<evidence type="ECO:0000256" key="2">
    <source>
        <dbReference type="ARBA" id="ARBA00022475"/>
    </source>
</evidence>
<keyword evidence="8" id="KW-1185">Reference proteome</keyword>
<evidence type="ECO:0000256" key="6">
    <source>
        <dbReference type="SAM" id="Phobius"/>
    </source>
</evidence>
<feature type="transmembrane region" description="Helical" evidence="6">
    <location>
        <begin position="146"/>
        <end position="165"/>
    </location>
</feature>
<feature type="transmembrane region" description="Helical" evidence="6">
    <location>
        <begin position="88"/>
        <end position="108"/>
    </location>
</feature>
<dbReference type="InterPro" id="IPR001851">
    <property type="entry name" value="ABC_transp_permease"/>
</dbReference>
<evidence type="ECO:0000256" key="5">
    <source>
        <dbReference type="ARBA" id="ARBA00023136"/>
    </source>
</evidence>
<dbReference type="PANTHER" id="PTHR47089:SF1">
    <property type="entry name" value="GUANOSINE ABC TRANSPORTER PERMEASE PROTEIN NUPP"/>
    <property type="match status" value="1"/>
</dbReference>
<proteinExistence type="predicted"/>
<dbReference type="Proteomes" id="UP000320314">
    <property type="component" value="Unassembled WGS sequence"/>
</dbReference>
<protein>
    <submittedName>
        <fullName evidence="7">ABC transporter permease</fullName>
    </submittedName>
</protein>
<keyword evidence="3 6" id="KW-0812">Transmembrane</keyword>
<dbReference type="Pfam" id="PF02653">
    <property type="entry name" value="BPD_transp_2"/>
    <property type="match status" value="1"/>
</dbReference>
<sequence length="363" mass="38906">MRLEIERRATRSSLYAALSPFIALALTVVAGGIMFAALGKDPFSALYSFFIAPLTSAWSLNQLAIKSAPLILIAVGLSVCFSSRNWNIGAEGQFIAGALMGSILPVMAPDWTSPLLLPIILVLGMVGGALYAAIPAILKAEFNANEILSSLMLVYVAQLFLDWTVRGPWRDPQGFNFPQTIQFSDSATLPPIYAGGAAHWGFVFALVAAVVTWFMLRRTLKGFEIRVLGESSRAGRFAGFSSRRMVYFSFLFSGALAGLAGICEVSGAINQLQPVISPGYGFTAIIVAFLGRLNPLSIVVAGLVLGLTYLGGEAAQITIGLSEKVARVFQGFLLFFVLGCDTLILYRIRLVSSRRASGEEAAQ</sequence>
<feature type="transmembrane region" description="Helical" evidence="6">
    <location>
        <begin position="12"/>
        <end position="38"/>
    </location>
</feature>
<evidence type="ECO:0000256" key="1">
    <source>
        <dbReference type="ARBA" id="ARBA00004651"/>
    </source>
</evidence>
<feature type="transmembrane region" description="Helical" evidence="6">
    <location>
        <begin position="275"/>
        <end position="291"/>
    </location>
</feature>
<dbReference type="AlphaFoldDB" id="A0A506U4I1"/>
<keyword evidence="4 6" id="KW-1133">Transmembrane helix</keyword>
<organism evidence="7 8">
    <name type="scientific">Pararhizobium mangrovi</name>
    <dbReference type="NCBI Taxonomy" id="2590452"/>
    <lineage>
        <taxon>Bacteria</taxon>
        <taxon>Pseudomonadati</taxon>
        <taxon>Pseudomonadota</taxon>
        <taxon>Alphaproteobacteria</taxon>
        <taxon>Hyphomicrobiales</taxon>
        <taxon>Rhizobiaceae</taxon>
        <taxon>Rhizobium/Agrobacterium group</taxon>
        <taxon>Pararhizobium</taxon>
    </lineage>
</organism>
<accession>A0A506U4I1</accession>
<keyword evidence="5 6" id="KW-0472">Membrane</keyword>
<dbReference type="OrthoDB" id="9809785at2"/>
<feature type="transmembrane region" description="Helical" evidence="6">
    <location>
        <begin position="114"/>
        <end position="134"/>
    </location>
</feature>
<feature type="transmembrane region" description="Helical" evidence="6">
    <location>
        <begin position="197"/>
        <end position="216"/>
    </location>
</feature>
<dbReference type="GO" id="GO:0005886">
    <property type="term" value="C:plasma membrane"/>
    <property type="evidence" value="ECO:0007669"/>
    <property type="project" value="UniProtKB-SubCell"/>
</dbReference>
<evidence type="ECO:0000256" key="4">
    <source>
        <dbReference type="ARBA" id="ARBA00022989"/>
    </source>
</evidence>
<comment type="caution">
    <text evidence="7">The sequence shown here is derived from an EMBL/GenBank/DDBJ whole genome shotgun (WGS) entry which is preliminary data.</text>
</comment>
<name>A0A506U4I1_9HYPH</name>
<evidence type="ECO:0000313" key="7">
    <source>
        <dbReference type="EMBL" id="TPW26787.1"/>
    </source>
</evidence>
<dbReference type="RefSeq" id="WP_141167568.1">
    <property type="nucleotide sequence ID" value="NZ_VHLH01000026.1"/>
</dbReference>
<keyword evidence="2" id="KW-1003">Cell membrane</keyword>
<evidence type="ECO:0000256" key="3">
    <source>
        <dbReference type="ARBA" id="ARBA00022692"/>
    </source>
</evidence>
<feature type="transmembrane region" description="Helical" evidence="6">
    <location>
        <begin position="298"/>
        <end position="319"/>
    </location>
</feature>
<feature type="transmembrane region" description="Helical" evidence="6">
    <location>
        <begin position="325"/>
        <end position="346"/>
    </location>
</feature>